<dbReference type="InterPro" id="IPR057666">
    <property type="entry name" value="DrpA_SLOG"/>
</dbReference>
<accession>A0A9D2M1W0</accession>
<dbReference type="PANTHER" id="PTHR43022:SF1">
    <property type="entry name" value="PROTEIN SMF"/>
    <property type="match status" value="1"/>
</dbReference>
<protein>
    <submittedName>
        <fullName evidence="4">DNA-processing protein DprA</fullName>
    </submittedName>
</protein>
<evidence type="ECO:0000313" key="5">
    <source>
        <dbReference type="Proteomes" id="UP000824209"/>
    </source>
</evidence>
<evidence type="ECO:0000259" key="2">
    <source>
        <dbReference type="Pfam" id="PF02481"/>
    </source>
</evidence>
<name>A0A9D2M1W0_9FIRM</name>
<dbReference type="PANTHER" id="PTHR43022">
    <property type="entry name" value="PROTEIN SMF"/>
    <property type="match status" value="1"/>
</dbReference>
<dbReference type="Proteomes" id="UP000824209">
    <property type="component" value="Unassembled WGS sequence"/>
</dbReference>
<organism evidence="4 5">
    <name type="scientific">Candidatus Ruthenibacterium avium</name>
    <dbReference type="NCBI Taxonomy" id="2838751"/>
    <lineage>
        <taxon>Bacteria</taxon>
        <taxon>Bacillati</taxon>
        <taxon>Bacillota</taxon>
        <taxon>Clostridia</taxon>
        <taxon>Eubacteriales</taxon>
        <taxon>Oscillospiraceae</taxon>
        <taxon>Ruthenibacterium</taxon>
    </lineage>
</organism>
<dbReference type="InterPro" id="IPR003488">
    <property type="entry name" value="DprA"/>
</dbReference>
<feature type="domain" description="DprA winged helix" evidence="3">
    <location>
        <begin position="319"/>
        <end position="375"/>
    </location>
</feature>
<dbReference type="NCBIfam" id="TIGR00732">
    <property type="entry name" value="dprA"/>
    <property type="match status" value="1"/>
</dbReference>
<gene>
    <name evidence="4" type="primary">dprA</name>
    <name evidence="4" type="ORF">H9943_05660</name>
</gene>
<feature type="domain" description="Smf/DprA SLOG" evidence="2">
    <location>
        <begin position="85"/>
        <end position="294"/>
    </location>
</feature>
<dbReference type="GO" id="GO:0009294">
    <property type="term" value="P:DNA-mediated transformation"/>
    <property type="evidence" value="ECO:0007669"/>
    <property type="project" value="InterPro"/>
</dbReference>
<dbReference type="Pfam" id="PF02481">
    <property type="entry name" value="DNA_processg_A"/>
    <property type="match status" value="1"/>
</dbReference>
<dbReference type="Gene3D" id="3.40.50.450">
    <property type="match status" value="1"/>
</dbReference>
<dbReference type="Gene3D" id="1.10.10.10">
    <property type="entry name" value="Winged helix-like DNA-binding domain superfamily/Winged helix DNA-binding domain"/>
    <property type="match status" value="1"/>
</dbReference>
<reference evidence="4" key="1">
    <citation type="journal article" date="2021" name="PeerJ">
        <title>Extensive microbial diversity within the chicken gut microbiome revealed by metagenomics and culture.</title>
        <authorList>
            <person name="Gilroy R."/>
            <person name="Ravi A."/>
            <person name="Getino M."/>
            <person name="Pursley I."/>
            <person name="Horton D.L."/>
            <person name="Alikhan N.F."/>
            <person name="Baker D."/>
            <person name="Gharbi K."/>
            <person name="Hall N."/>
            <person name="Watson M."/>
            <person name="Adriaenssens E.M."/>
            <person name="Foster-Nyarko E."/>
            <person name="Jarju S."/>
            <person name="Secka A."/>
            <person name="Antonio M."/>
            <person name="Oren A."/>
            <person name="Chaudhuri R.R."/>
            <person name="La Ragione R."/>
            <person name="Hildebrand F."/>
            <person name="Pallen M.J."/>
        </authorList>
    </citation>
    <scope>NUCLEOTIDE SEQUENCE</scope>
    <source>
        <strain evidence="4">ChiBcec8-14828</strain>
    </source>
</reference>
<reference evidence="4" key="2">
    <citation type="submission" date="2021-04" db="EMBL/GenBank/DDBJ databases">
        <authorList>
            <person name="Gilroy R."/>
        </authorList>
    </citation>
    <scope>NUCLEOTIDE SEQUENCE</scope>
    <source>
        <strain evidence="4">ChiBcec8-14828</strain>
    </source>
</reference>
<comment type="similarity">
    <text evidence="1">Belongs to the DprA/Smf family.</text>
</comment>
<dbReference type="InterPro" id="IPR041614">
    <property type="entry name" value="DprA_WH"/>
</dbReference>
<comment type="caution">
    <text evidence="4">The sequence shown here is derived from an EMBL/GenBank/DDBJ whole genome shotgun (WGS) entry which is preliminary data.</text>
</comment>
<proteinExistence type="inferred from homology"/>
<dbReference type="InterPro" id="IPR036388">
    <property type="entry name" value="WH-like_DNA-bd_sf"/>
</dbReference>
<dbReference type="AlphaFoldDB" id="A0A9D2M1W0"/>
<dbReference type="Pfam" id="PF17782">
    <property type="entry name" value="WHD_DprA"/>
    <property type="match status" value="1"/>
</dbReference>
<evidence type="ECO:0000313" key="4">
    <source>
        <dbReference type="EMBL" id="HJB39866.1"/>
    </source>
</evidence>
<sequence length="381" mass="41662">MNKRFQTPEEKRALWLWLADALGPAAVQAGDIVRMYPHPQILFEECRTTDLSCILHPSQLRNLHMTQPEDFVARLDECRQNGVSIVCYDEDDYPALLREIPSPPPVLYYRGDITILQRCFTFAIVGARRPSAYGVEATARIAAPLAKAGVALISGLASGLDSEAHKIALRQETPTVACIAFGHEHCYPGAHKKLKTLLEEHGLVIGEYPPHMPPRKDFFLQRNRLIAGLSQGICVAEAKRASGTMNTVSAALEYGRDVFAVPGSIFSPLSEGTNHLLAEGAQVAVCGEDILEFYDLRPKEAQQSAGEASLAKDEPDDEEMQLPKLSEAAAAIYRAMSAQAQALPVLCEKTGMPTAKVMAGLTELELCGLIRALPGRQYVLR</sequence>
<evidence type="ECO:0000256" key="1">
    <source>
        <dbReference type="ARBA" id="ARBA00006525"/>
    </source>
</evidence>
<evidence type="ECO:0000259" key="3">
    <source>
        <dbReference type="Pfam" id="PF17782"/>
    </source>
</evidence>
<dbReference type="EMBL" id="DWYA01000053">
    <property type="protein sequence ID" value="HJB39866.1"/>
    <property type="molecule type" value="Genomic_DNA"/>
</dbReference>
<dbReference type="SUPFAM" id="SSF102405">
    <property type="entry name" value="MCP/YpsA-like"/>
    <property type="match status" value="1"/>
</dbReference>